<reference evidence="2 3" key="1">
    <citation type="submission" date="2019-03" db="EMBL/GenBank/DDBJ databases">
        <title>First draft genome of Liparis tanakae, snailfish: a comprehensive survey of snailfish specific genes.</title>
        <authorList>
            <person name="Kim W."/>
            <person name="Song I."/>
            <person name="Jeong J.-H."/>
            <person name="Kim D."/>
            <person name="Kim S."/>
            <person name="Ryu S."/>
            <person name="Song J.Y."/>
            <person name="Lee S.K."/>
        </authorList>
    </citation>
    <scope>NUCLEOTIDE SEQUENCE [LARGE SCALE GENOMIC DNA]</scope>
    <source>
        <tissue evidence="2">Muscle</tissue>
    </source>
</reference>
<evidence type="ECO:0000313" key="2">
    <source>
        <dbReference type="EMBL" id="TNN63060.1"/>
    </source>
</evidence>
<evidence type="ECO:0000256" key="1">
    <source>
        <dbReference type="SAM" id="MobiDB-lite"/>
    </source>
</evidence>
<dbReference type="AlphaFoldDB" id="A0A4Z2HC11"/>
<dbReference type="Proteomes" id="UP000314294">
    <property type="component" value="Unassembled WGS sequence"/>
</dbReference>
<evidence type="ECO:0000313" key="3">
    <source>
        <dbReference type="Proteomes" id="UP000314294"/>
    </source>
</evidence>
<feature type="region of interest" description="Disordered" evidence="1">
    <location>
        <begin position="1"/>
        <end position="50"/>
    </location>
</feature>
<feature type="compositionally biased region" description="Polar residues" evidence="1">
    <location>
        <begin position="24"/>
        <end position="48"/>
    </location>
</feature>
<dbReference type="EMBL" id="SRLO01000280">
    <property type="protein sequence ID" value="TNN63060.1"/>
    <property type="molecule type" value="Genomic_DNA"/>
</dbReference>
<proteinExistence type="predicted"/>
<name>A0A4Z2HC11_9TELE</name>
<organism evidence="2 3">
    <name type="scientific">Liparis tanakae</name>
    <name type="common">Tanaka's snailfish</name>
    <dbReference type="NCBI Taxonomy" id="230148"/>
    <lineage>
        <taxon>Eukaryota</taxon>
        <taxon>Metazoa</taxon>
        <taxon>Chordata</taxon>
        <taxon>Craniata</taxon>
        <taxon>Vertebrata</taxon>
        <taxon>Euteleostomi</taxon>
        <taxon>Actinopterygii</taxon>
        <taxon>Neopterygii</taxon>
        <taxon>Teleostei</taxon>
        <taxon>Neoteleostei</taxon>
        <taxon>Acanthomorphata</taxon>
        <taxon>Eupercaria</taxon>
        <taxon>Perciformes</taxon>
        <taxon>Cottioidei</taxon>
        <taxon>Cottales</taxon>
        <taxon>Liparidae</taxon>
        <taxon>Liparis</taxon>
    </lineage>
</organism>
<keyword evidence="3" id="KW-1185">Reference proteome</keyword>
<protein>
    <submittedName>
        <fullName evidence="2">Uncharacterized protein</fullName>
    </submittedName>
</protein>
<sequence>MTGETGGDIDGENEGGMLQRGPRTRSSPSVSNHTSAQRRSSSAPQYSQDVRVHPLMLMHANVNARQSAGLCGACGVRGAETMQ</sequence>
<comment type="caution">
    <text evidence="2">The sequence shown here is derived from an EMBL/GenBank/DDBJ whole genome shotgun (WGS) entry which is preliminary data.</text>
</comment>
<gene>
    <name evidence="2" type="ORF">EYF80_026676</name>
</gene>
<accession>A0A4Z2HC11</accession>